<dbReference type="PIRSF" id="PIRSF004682">
    <property type="entry name" value="GmhB"/>
    <property type="match status" value="1"/>
</dbReference>
<dbReference type="Proteomes" id="UP001054854">
    <property type="component" value="Unassembled WGS sequence"/>
</dbReference>
<evidence type="ECO:0000256" key="1">
    <source>
        <dbReference type="ARBA" id="ARBA00004496"/>
    </source>
</evidence>
<evidence type="ECO:0000256" key="2">
    <source>
        <dbReference type="ARBA" id="ARBA00022490"/>
    </source>
</evidence>
<dbReference type="InterPro" id="IPR006549">
    <property type="entry name" value="HAD-SF_hydro_IIIA"/>
</dbReference>
<evidence type="ECO:0000256" key="3">
    <source>
        <dbReference type="ARBA" id="ARBA00022723"/>
    </source>
</evidence>
<accession>A0ABQ3TVI3</accession>
<gene>
    <name evidence="8" type="primary">gmhB</name>
    <name evidence="8" type="ORF">TPA0910_13790</name>
</gene>
<evidence type="ECO:0000256" key="7">
    <source>
        <dbReference type="PIRNR" id="PIRNR004682"/>
    </source>
</evidence>
<dbReference type="PANTHER" id="PTHR42891">
    <property type="entry name" value="D-GLYCERO-BETA-D-MANNO-HEPTOSE-1,7-BISPHOSPHATE 7-PHOSPHATASE"/>
    <property type="match status" value="1"/>
</dbReference>
<dbReference type="NCBIfam" id="TIGR01662">
    <property type="entry name" value="HAD-SF-IIIA"/>
    <property type="match status" value="1"/>
</dbReference>
<dbReference type="PANTHER" id="PTHR42891:SF1">
    <property type="entry name" value="D-GLYCERO-BETA-D-MANNO-HEPTOSE-1,7-BISPHOSPHATE 7-PHOSPHATASE"/>
    <property type="match status" value="1"/>
</dbReference>
<dbReference type="InterPro" id="IPR036412">
    <property type="entry name" value="HAD-like_sf"/>
</dbReference>
<dbReference type="EMBL" id="BNEK01000002">
    <property type="protein sequence ID" value="GHJ26946.1"/>
    <property type="molecule type" value="Genomic_DNA"/>
</dbReference>
<dbReference type="Gene3D" id="3.40.50.1000">
    <property type="entry name" value="HAD superfamily/HAD-like"/>
    <property type="match status" value="1"/>
</dbReference>
<comment type="similarity">
    <text evidence="7">Belongs to the gmhB family.</text>
</comment>
<comment type="caution">
    <text evidence="8">The sequence shown here is derived from an EMBL/GenBank/DDBJ whole genome shotgun (WGS) entry which is preliminary data.</text>
</comment>
<dbReference type="CDD" id="cd07503">
    <property type="entry name" value="HAD_HisB-N"/>
    <property type="match status" value="1"/>
</dbReference>
<keyword evidence="5 7" id="KW-0119">Carbohydrate metabolism</keyword>
<keyword evidence="2 7" id="KW-0963">Cytoplasm</keyword>
<proteinExistence type="inferred from homology"/>
<name>A0ABQ3TVI3_STRHY</name>
<evidence type="ECO:0000256" key="5">
    <source>
        <dbReference type="ARBA" id="ARBA00023277"/>
    </source>
</evidence>
<keyword evidence="4 7" id="KW-0378">Hydrolase</keyword>
<dbReference type="Pfam" id="PF00702">
    <property type="entry name" value="Hydrolase"/>
    <property type="match status" value="1"/>
</dbReference>
<dbReference type="InterPro" id="IPR006543">
    <property type="entry name" value="Histidinol-phos"/>
</dbReference>
<keyword evidence="9" id="KW-1185">Reference proteome</keyword>
<evidence type="ECO:0000313" key="9">
    <source>
        <dbReference type="Proteomes" id="UP001054854"/>
    </source>
</evidence>
<reference evidence="8" key="1">
    <citation type="submission" date="2024-05" db="EMBL/GenBank/DDBJ databases">
        <title>Whole genome shotgun sequence of Streptomyces hygroscopicus NBRC 113678.</title>
        <authorList>
            <person name="Komaki H."/>
            <person name="Tamura T."/>
        </authorList>
    </citation>
    <scope>NUCLEOTIDE SEQUENCE</scope>
    <source>
        <strain evidence="8">N11-34</strain>
    </source>
</reference>
<dbReference type="InterPro" id="IPR004446">
    <property type="entry name" value="Heptose_bisP_phosphatase"/>
</dbReference>
<protein>
    <recommendedName>
        <fullName evidence="6 7">D,D-heptose 1,7-bisphosphate phosphatase</fullName>
        <ecNumber evidence="7">3.1.3.-</ecNumber>
    </recommendedName>
</protein>
<dbReference type="SUPFAM" id="SSF56784">
    <property type="entry name" value="HAD-like"/>
    <property type="match status" value="1"/>
</dbReference>
<evidence type="ECO:0000313" key="8">
    <source>
        <dbReference type="EMBL" id="GHJ26946.1"/>
    </source>
</evidence>
<keyword evidence="3" id="KW-0479">Metal-binding</keyword>
<sequence>MPNTRGGKSPATFFLDRDGTVNAAPPPGLYLTRPEELRLLPGAAEAVRTLNRRGHRVVVVTNQRGVARGLVTLVELAAVERRLAELLGAEGAHWDGYYVCPHAENSCRCRKPRPGLLEAAARDIPRLSLPDAVMIGDSETDVGAGRAAGCRTVRLAPPGTPSAADRVVADLRSAVRILTEGE</sequence>
<evidence type="ECO:0000256" key="4">
    <source>
        <dbReference type="ARBA" id="ARBA00022801"/>
    </source>
</evidence>
<dbReference type="NCBIfam" id="TIGR01656">
    <property type="entry name" value="Histidinol-ppas"/>
    <property type="match status" value="1"/>
</dbReference>
<dbReference type="InterPro" id="IPR023214">
    <property type="entry name" value="HAD_sf"/>
</dbReference>
<comment type="subcellular location">
    <subcellularLocation>
        <location evidence="1 7">Cytoplasm</location>
    </subcellularLocation>
</comment>
<dbReference type="EC" id="3.1.3.-" evidence="7"/>
<evidence type="ECO:0000256" key="6">
    <source>
        <dbReference type="ARBA" id="ARBA00031828"/>
    </source>
</evidence>
<organism evidence="8 9">
    <name type="scientific">Streptomyces hygroscopicus</name>
    <dbReference type="NCBI Taxonomy" id="1912"/>
    <lineage>
        <taxon>Bacteria</taxon>
        <taxon>Bacillati</taxon>
        <taxon>Actinomycetota</taxon>
        <taxon>Actinomycetes</taxon>
        <taxon>Kitasatosporales</taxon>
        <taxon>Streptomycetaceae</taxon>
        <taxon>Streptomyces</taxon>
        <taxon>Streptomyces violaceusniger group</taxon>
    </lineage>
</organism>